<name>A0A2W2CH89_9ACTN</name>
<protein>
    <submittedName>
        <fullName evidence="1">Bifunctional protein IspD/ispF</fullName>
    </submittedName>
</protein>
<accession>A0A2W2CH89</accession>
<evidence type="ECO:0000313" key="2">
    <source>
        <dbReference type="Proteomes" id="UP000248749"/>
    </source>
</evidence>
<dbReference type="EMBL" id="POUB01000181">
    <property type="protein sequence ID" value="PZF92314.1"/>
    <property type="molecule type" value="Genomic_DNA"/>
</dbReference>
<evidence type="ECO:0000313" key="1">
    <source>
        <dbReference type="EMBL" id="PZF92314.1"/>
    </source>
</evidence>
<dbReference type="AlphaFoldDB" id="A0A2W2CH89"/>
<gene>
    <name evidence="1" type="ORF">C1I99_22050</name>
</gene>
<reference evidence="1 2" key="1">
    <citation type="submission" date="2018-01" db="EMBL/GenBank/DDBJ databases">
        <title>Draft genome sequence of Salinispora sp. 13K206.</title>
        <authorList>
            <person name="Sahin N."/>
            <person name="Saygin H."/>
            <person name="Ay H."/>
        </authorList>
    </citation>
    <scope>NUCLEOTIDE SEQUENCE [LARGE SCALE GENOMIC DNA]</scope>
    <source>
        <strain evidence="1 2">13K206</strain>
    </source>
</reference>
<feature type="non-terminal residue" evidence="1">
    <location>
        <position position="1"/>
    </location>
</feature>
<keyword evidence="2" id="KW-1185">Reference proteome</keyword>
<organism evidence="1 2">
    <name type="scientific">Micromonospora deserti</name>
    <dbReference type="NCBI Taxonomy" id="2070366"/>
    <lineage>
        <taxon>Bacteria</taxon>
        <taxon>Bacillati</taxon>
        <taxon>Actinomycetota</taxon>
        <taxon>Actinomycetes</taxon>
        <taxon>Micromonosporales</taxon>
        <taxon>Micromonosporaceae</taxon>
        <taxon>Micromonospora</taxon>
    </lineage>
</organism>
<dbReference type="Proteomes" id="UP000248749">
    <property type="component" value="Unassembled WGS sequence"/>
</dbReference>
<proteinExistence type="predicted"/>
<comment type="caution">
    <text evidence="1">The sequence shown here is derived from an EMBL/GenBank/DDBJ whole genome shotgun (WGS) entry which is preliminary data.</text>
</comment>
<sequence length="65" mass="6929">WRVGPLRAALDGLAAQRGGTLAGAPIRALLAGLTVCEVPWSGGGPPPWFDCDTDEDVRRAEEWAR</sequence>